<name>A0A7C8KQA3_9BACI</name>
<evidence type="ECO:0000313" key="2">
    <source>
        <dbReference type="Proteomes" id="UP000480246"/>
    </source>
</evidence>
<proteinExistence type="predicted"/>
<dbReference type="EMBL" id="WEID01000052">
    <property type="protein sequence ID" value="KAB8135792.1"/>
    <property type="molecule type" value="Genomic_DNA"/>
</dbReference>
<protein>
    <submittedName>
        <fullName evidence="1">Uncharacterized protein</fullName>
    </submittedName>
</protein>
<accession>A0A7C8KQA3</accession>
<reference evidence="1 2" key="1">
    <citation type="submission" date="2019-10" db="EMBL/GenBank/DDBJ databases">
        <title>Gracilibacillus sp. nov. isolated from rice seeds.</title>
        <authorList>
            <person name="He S."/>
        </authorList>
    </citation>
    <scope>NUCLEOTIDE SEQUENCE [LARGE SCALE GENOMIC DNA]</scope>
    <source>
        <strain evidence="1 2">TD8</strain>
    </source>
</reference>
<dbReference type="RefSeq" id="WP_153403327.1">
    <property type="nucleotide sequence ID" value="NZ_ML762430.1"/>
</dbReference>
<comment type="caution">
    <text evidence="1">The sequence shown here is derived from an EMBL/GenBank/DDBJ whole genome shotgun (WGS) entry which is preliminary data.</text>
</comment>
<dbReference type="Proteomes" id="UP000480246">
    <property type="component" value="Unassembled WGS sequence"/>
</dbReference>
<dbReference type="AlphaFoldDB" id="A0A7C8KQA3"/>
<dbReference type="OrthoDB" id="2679997at2"/>
<gene>
    <name evidence="1" type="ORF">F9U64_11020</name>
</gene>
<sequence>MTLERKLTEWTEMQATYFKRIEELLEGIEKPLQLIPYFTYTTQISHDSNRENYILGTFHIQNIGDKPVSNPMICIKLTPAELFDFSGKYIYPDTKQPMQLANAWERVNEATNKEEYWLRPSKKTMMEANETISFPNFQVRWTADSAYNGSIQGFVYGDEIKEGLHAVNQININGTIVEREDFYEEE</sequence>
<keyword evidence="2" id="KW-1185">Reference proteome</keyword>
<organism evidence="1 2">
    <name type="scientific">Gracilibacillus oryzae</name>
    <dbReference type="NCBI Taxonomy" id="1672701"/>
    <lineage>
        <taxon>Bacteria</taxon>
        <taxon>Bacillati</taxon>
        <taxon>Bacillota</taxon>
        <taxon>Bacilli</taxon>
        <taxon>Bacillales</taxon>
        <taxon>Bacillaceae</taxon>
        <taxon>Gracilibacillus</taxon>
    </lineage>
</organism>
<evidence type="ECO:0000313" key="1">
    <source>
        <dbReference type="EMBL" id="KAB8135792.1"/>
    </source>
</evidence>